<gene>
    <name evidence="2" type="ORF">COT94_01340</name>
</gene>
<keyword evidence="1" id="KW-0812">Transmembrane</keyword>
<feature type="transmembrane region" description="Helical" evidence="1">
    <location>
        <begin position="61"/>
        <end position="82"/>
    </location>
</feature>
<keyword evidence="1" id="KW-0472">Membrane</keyword>
<evidence type="ECO:0000256" key="1">
    <source>
        <dbReference type="SAM" id="Phobius"/>
    </source>
</evidence>
<evidence type="ECO:0000313" key="2">
    <source>
        <dbReference type="EMBL" id="PIT96319.1"/>
    </source>
</evidence>
<organism evidence="2 3">
    <name type="scientific">Candidatus Falkowbacteria bacterium CG10_big_fil_rev_8_21_14_0_10_37_14</name>
    <dbReference type="NCBI Taxonomy" id="1974561"/>
    <lineage>
        <taxon>Bacteria</taxon>
        <taxon>Candidatus Falkowiibacteriota</taxon>
    </lineage>
</organism>
<dbReference type="InterPro" id="IPR019277">
    <property type="entry name" value="DUF2304"/>
</dbReference>
<reference evidence="3" key="1">
    <citation type="submission" date="2017-09" db="EMBL/GenBank/DDBJ databases">
        <title>Depth-based differentiation of microbial function through sediment-hosted aquifers and enrichment of novel symbionts in the deep terrestrial subsurface.</title>
        <authorList>
            <person name="Probst A.J."/>
            <person name="Ladd B."/>
            <person name="Jarett J.K."/>
            <person name="Geller-Mcgrath D.E."/>
            <person name="Sieber C.M.K."/>
            <person name="Emerson J.B."/>
            <person name="Anantharaman K."/>
            <person name="Thomas B.C."/>
            <person name="Malmstrom R."/>
            <person name="Stieglmeier M."/>
            <person name="Klingl A."/>
            <person name="Woyke T."/>
            <person name="Ryan C.M."/>
            <person name="Banfield J.F."/>
        </authorList>
    </citation>
    <scope>NUCLEOTIDE SEQUENCE [LARGE SCALE GENOMIC DNA]</scope>
</reference>
<dbReference type="EMBL" id="PFAM01000008">
    <property type="protein sequence ID" value="PIT96319.1"/>
    <property type="molecule type" value="Genomic_DNA"/>
</dbReference>
<proteinExistence type="predicted"/>
<evidence type="ECO:0000313" key="3">
    <source>
        <dbReference type="Proteomes" id="UP000228533"/>
    </source>
</evidence>
<dbReference type="Proteomes" id="UP000228533">
    <property type="component" value="Unassembled WGS sequence"/>
</dbReference>
<sequence>MLQTILAFIVIAYFLGRLFWQKKQKSISEGEFRFWLAFWLLSGVLLLALKQLDKLAANLGFSASGIQLLLYAAVAALFYFIFRIRLRLERMEEDLTKVVTAVAKRH</sequence>
<comment type="caution">
    <text evidence="2">The sequence shown here is derived from an EMBL/GenBank/DDBJ whole genome shotgun (WGS) entry which is preliminary data.</text>
</comment>
<feature type="transmembrane region" description="Helical" evidence="1">
    <location>
        <begin position="5"/>
        <end position="20"/>
    </location>
</feature>
<name>A0A2M6WU60_9BACT</name>
<accession>A0A2M6WU60</accession>
<feature type="transmembrane region" description="Helical" evidence="1">
    <location>
        <begin position="32"/>
        <end position="49"/>
    </location>
</feature>
<dbReference type="AlphaFoldDB" id="A0A2M6WU60"/>
<protein>
    <recommendedName>
        <fullName evidence="4">DUF2304 domain-containing protein</fullName>
    </recommendedName>
</protein>
<dbReference type="Pfam" id="PF10066">
    <property type="entry name" value="DUF2304"/>
    <property type="match status" value="1"/>
</dbReference>
<keyword evidence="1" id="KW-1133">Transmembrane helix</keyword>
<evidence type="ECO:0008006" key="4">
    <source>
        <dbReference type="Google" id="ProtNLM"/>
    </source>
</evidence>